<evidence type="ECO:0000313" key="1">
    <source>
        <dbReference type="EMBL" id="KAL0398932.1"/>
    </source>
</evidence>
<protein>
    <submittedName>
        <fullName evidence="1">Uncharacterized protein</fullName>
    </submittedName>
</protein>
<reference evidence="1" key="2">
    <citation type="journal article" date="2024" name="Plant">
        <title>Genomic evolution and insights into agronomic trait innovations of Sesamum species.</title>
        <authorList>
            <person name="Miao H."/>
            <person name="Wang L."/>
            <person name="Qu L."/>
            <person name="Liu H."/>
            <person name="Sun Y."/>
            <person name="Le M."/>
            <person name="Wang Q."/>
            <person name="Wei S."/>
            <person name="Zheng Y."/>
            <person name="Lin W."/>
            <person name="Duan Y."/>
            <person name="Cao H."/>
            <person name="Xiong S."/>
            <person name="Wang X."/>
            <person name="Wei L."/>
            <person name="Li C."/>
            <person name="Ma Q."/>
            <person name="Ju M."/>
            <person name="Zhao R."/>
            <person name="Li G."/>
            <person name="Mu C."/>
            <person name="Tian Q."/>
            <person name="Mei H."/>
            <person name="Zhang T."/>
            <person name="Gao T."/>
            <person name="Zhang H."/>
        </authorList>
    </citation>
    <scope>NUCLEOTIDE SEQUENCE</scope>
    <source>
        <strain evidence="1">G02</strain>
    </source>
</reference>
<reference evidence="1" key="1">
    <citation type="submission" date="2020-06" db="EMBL/GenBank/DDBJ databases">
        <authorList>
            <person name="Li T."/>
            <person name="Hu X."/>
            <person name="Zhang T."/>
            <person name="Song X."/>
            <person name="Zhang H."/>
            <person name="Dai N."/>
            <person name="Sheng W."/>
            <person name="Hou X."/>
            <person name="Wei L."/>
        </authorList>
    </citation>
    <scope>NUCLEOTIDE SEQUENCE</scope>
    <source>
        <strain evidence="1">G02</strain>
        <tissue evidence="1">Leaf</tissue>
    </source>
</reference>
<dbReference type="AlphaFoldDB" id="A0AAW2T3M2"/>
<sequence length="170" mass="18983">MQNLGIDQDFFQAAGDLSESPRGSVAQPSHIASPRGEFMGRSFRPSDIRCPGTREILKIMLDEEWGFLEAEAFSLEGFGGWKLHGLVKPDTVSLGIGSSQSFLPKLALSYFHKELGTTRSQYHGLQMPVPSACRNSFLRSSYIFRKGTALYSKAYLLESRLRHLTILPKI</sequence>
<accession>A0AAW2T3M2</accession>
<gene>
    <name evidence="1" type="ORF">Sradi_2236500</name>
</gene>
<dbReference type="EMBL" id="JACGWJ010000009">
    <property type="protein sequence ID" value="KAL0398932.1"/>
    <property type="molecule type" value="Genomic_DNA"/>
</dbReference>
<comment type="caution">
    <text evidence="1">The sequence shown here is derived from an EMBL/GenBank/DDBJ whole genome shotgun (WGS) entry which is preliminary data.</text>
</comment>
<organism evidence="1">
    <name type="scientific">Sesamum radiatum</name>
    <name type="common">Black benniseed</name>
    <dbReference type="NCBI Taxonomy" id="300843"/>
    <lineage>
        <taxon>Eukaryota</taxon>
        <taxon>Viridiplantae</taxon>
        <taxon>Streptophyta</taxon>
        <taxon>Embryophyta</taxon>
        <taxon>Tracheophyta</taxon>
        <taxon>Spermatophyta</taxon>
        <taxon>Magnoliopsida</taxon>
        <taxon>eudicotyledons</taxon>
        <taxon>Gunneridae</taxon>
        <taxon>Pentapetalae</taxon>
        <taxon>asterids</taxon>
        <taxon>lamiids</taxon>
        <taxon>Lamiales</taxon>
        <taxon>Pedaliaceae</taxon>
        <taxon>Sesamum</taxon>
    </lineage>
</organism>
<proteinExistence type="predicted"/>
<name>A0AAW2T3M2_SESRA</name>